<evidence type="ECO:0000313" key="4">
    <source>
        <dbReference type="Proteomes" id="UP000837857"/>
    </source>
</evidence>
<gene>
    <name evidence="3" type="ORF">IPOD504_LOCUS4089</name>
</gene>
<dbReference type="SUPFAM" id="SSF56968">
    <property type="entry name" value="Lipovitellin-phosvitin complex, beta-sheet shell regions"/>
    <property type="match status" value="1"/>
</dbReference>
<dbReference type="Pfam" id="PF01347">
    <property type="entry name" value="Vitellogenin_N"/>
    <property type="match status" value="1"/>
</dbReference>
<keyword evidence="4" id="KW-1185">Reference proteome</keyword>
<dbReference type="InterPro" id="IPR039988">
    <property type="entry name" value="MTTP"/>
</dbReference>
<dbReference type="PANTHER" id="PTHR13024:SF0">
    <property type="entry name" value="MICROSOMAL TRIACYLGLYCEROL TRANSFER PROTEIN"/>
    <property type="match status" value="1"/>
</dbReference>
<name>A0ABN8I1W4_9NEOP</name>
<evidence type="ECO:0000313" key="3">
    <source>
        <dbReference type="EMBL" id="CAH2042986.1"/>
    </source>
</evidence>
<dbReference type="InterPro" id="IPR015816">
    <property type="entry name" value="Vitellinogen_b-sht_N"/>
</dbReference>
<organism evidence="3 4">
    <name type="scientific">Iphiclides podalirius</name>
    <name type="common">scarce swallowtail</name>
    <dbReference type="NCBI Taxonomy" id="110791"/>
    <lineage>
        <taxon>Eukaryota</taxon>
        <taxon>Metazoa</taxon>
        <taxon>Ecdysozoa</taxon>
        <taxon>Arthropoda</taxon>
        <taxon>Hexapoda</taxon>
        <taxon>Insecta</taxon>
        <taxon>Pterygota</taxon>
        <taxon>Neoptera</taxon>
        <taxon>Endopterygota</taxon>
        <taxon>Lepidoptera</taxon>
        <taxon>Glossata</taxon>
        <taxon>Ditrysia</taxon>
        <taxon>Papilionoidea</taxon>
        <taxon>Papilionidae</taxon>
        <taxon>Papilioninae</taxon>
        <taxon>Iphiclides</taxon>
    </lineage>
</organism>
<evidence type="ECO:0000256" key="1">
    <source>
        <dbReference type="ARBA" id="ARBA00022729"/>
    </source>
</evidence>
<accession>A0ABN8I1W4</accession>
<dbReference type="PANTHER" id="PTHR13024">
    <property type="entry name" value="MICROSOMAL TRIGLYCERIDE TRANSFER PROTEIN, LARGE SUBUNIT"/>
    <property type="match status" value="1"/>
</dbReference>
<dbReference type="EMBL" id="OW152827">
    <property type="protein sequence ID" value="CAH2042986.1"/>
    <property type="molecule type" value="Genomic_DNA"/>
</dbReference>
<feature type="non-terminal residue" evidence="3">
    <location>
        <position position="1"/>
    </location>
</feature>
<dbReference type="Proteomes" id="UP000837857">
    <property type="component" value="Chromosome 15"/>
</dbReference>
<keyword evidence="1" id="KW-0732">Signal</keyword>
<dbReference type="InterPro" id="IPR015819">
    <property type="entry name" value="Lipid_transp_b-sht_shell"/>
</dbReference>
<reference evidence="3" key="1">
    <citation type="submission" date="2022-03" db="EMBL/GenBank/DDBJ databases">
        <authorList>
            <person name="Martin H S."/>
        </authorList>
    </citation>
    <scope>NUCLEOTIDE SEQUENCE</scope>
</reference>
<feature type="domain" description="Vitellogenin" evidence="2">
    <location>
        <begin position="70"/>
        <end position="211"/>
    </location>
</feature>
<protein>
    <recommendedName>
        <fullName evidence="2">Vitellogenin domain-containing protein</fullName>
    </recommendedName>
</protein>
<sequence>MVLLNDAARKDKEVGYKVTASLDVQAVWGVDTDFLLKFVLHSPKLLAKGKLVNADYLPIKSFWDGYYNSIFYAHWKNGLIEEAYLNLEDIPDVLNYQKSLISLFQLQVIDGEHNETDVSGVCDIFYDSISMRVIRKTKRRCHVPEEENEGSSSEIVSSKRLTRYTFSETLDVLEEIHGEEVHTAGYQNMDAAIKARVWLRLKHEGTPSTTTTVYTKLDSALAELPANFKQVSLPMTLPNEPLNDEVVSI</sequence>
<dbReference type="Gene3D" id="2.30.230.10">
    <property type="entry name" value="Lipovitellin, beta-sheet shell regions, chain A"/>
    <property type="match status" value="1"/>
</dbReference>
<dbReference type="InterPro" id="IPR001747">
    <property type="entry name" value="Vitellogenin_N"/>
</dbReference>
<evidence type="ECO:0000259" key="2">
    <source>
        <dbReference type="Pfam" id="PF01347"/>
    </source>
</evidence>
<proteinExistence type="predicted"/>